<organism evidence="2 3">
    <name type="scientific">Caerostris darwini</name>
    <dbReference type="NCBI Taxonomy" id="1538125"/>
    <lineage>
        <taxon>Eukaryota</taxon>
        <taxon>Metazoa</taxon>
        <taxon>Ecdysozoa</taxon>
        <taxon>Arthropoda</taxon>
        <taxon>Chelicerata</taxon>
        <taxon>Arachnida</taxon>
        <taxon>Araneae</taxon>
        <taxon>Araneomorphae</taxon>
        <taxon>Entelegynae</taxon>
        <taxon>Araneoidea</taxon>
        <taxon>Araneidae</taxon>
        <taxon>Caerostris</taxon>
    </lineage>
</organism>
<sequence>MDVMDIKIGPQAEPLARKRDLRCVYTADRQSTSDFKKARKARKKAKSKKQKNMNEQKGYCIVLVLQINYSQKLYTFQICRQKEYVVPYLILKIYRFGCPSIVNTDQDSQMRSVIF</sequence>
<proteinExistence type="predicted"/>
<reference evidence="2 3" key="1">
    <citation type="submission" date="2021-06" db="EMBL/GenBank/DDBJ databases">
        <title>Caerostris darwini draft genome.</title>
        <authorList>
            <person name="Kono N."/>
            <person name="Arakawa K."/>
        </authorList>
    </citation>
    <scope>NUCLEOTIDE SEQUENCE [LARGE SCALE GENOMIC DNA]</scope>
</reference>
<evidence type="ECO:0000256" key="1">
    <source>
        <dbReference type="SAM" id="MobiDB-lite"/>
    </source>
</evidence>
<accession>A0AAV4UHP1</accession>
<feature type="region of interest" description="Disordered" evidence="1">
    <location>
        <begin position="34"/>
        <end position="53"/>
    </location>
</feature>
<name>A0AAV4UHP1_9ARAC</name>
<gene>
    <name evidence="2" type="ORF">CDAR_89331</name>
</gene>
<dbReference type="Proteomes" id="UP001054837">
    <property type="component" value="Unassembled WGS sequence"/>
</dbReference>
<dbReference type="EMBL" id="BPLQ01011314">
    <property type="protein sequence ID" value="GIY57286.1"/>
    <property type="molecule type" value="Genomic_DNA"/>
</dbReference>
<keyword evidence="3" id="KW-1185">Reference proteome</keyword>
<protein>
    <submittedName>
        <fullName evidence="2">Uncharacterized protein</fullName>
    </submittedName>
</protein>
<comment type="caution">
    <text evidence="2">The sequence shown here is derived from an EMBL/GenBank/DDBJ whole genome shotgun (WGS) entry which is preliminary data.</text>
</comment>
<evidence type="ECO:0000313" key="3">
    <source>
        <dbReference type="Proteomes" id="UP001054837"/>
    </source>
</evidence>
<dbReference type="AlphaFoldDB" id="A0AAV4UHP1"/>
<feature type="compositionally biased region" description="Basic residues" evidence="1">
    <location>
        <begin position="37"/>
        <end position="51"/>
    </location>
</feature>
<evidence type="ECO:0000313" key="2">
    <source>
        <dbReference type="EMBL" id="GIY57286.1"/>
    </source>
</evidence>